<reference evidence="5 6" key="1">
    <citation type="submission" date="2020-07" db="EMBL/GenBank/DDBJ databases">
        <title>Vallitalea guaymasensis genome.</title>
        <authorList>
            <person name="Postec A."/>
        </authorList>
    </citation>
    <scope>NUCLEOTIDE SEQUENCE [LARGE SCALE GENOMIC DNA]</scope>
    <source>
        <strain evidence="5 6">Ra1766G1</strain>
    </source>
</reference>
<dbReference type="GO" id="GO:0005524">
    <property type="term" value="F:ATP binding"/>
    <property type="evidence" value="ECO:0007669"/>
    <property type="project" value="UniProtKB-KW"/>
</dbReference>
<evidence type="ECO:0000259" key="4">
    <source>
        <dbReference type="PROSITE" id="PS50893"/>
    </source>
</evidence>
<dbReference type="InterPro" id="IPR017871">
    <property type="entry name" value="ABC_transporter-like_CS"/>
</dbReference>
<evidence type="ECO:0000313" key="5">
    <source>
        <dbReference type="EMBL" id="QUH31180.1"/>
    </source>
</evidence>
<dbReference type="KEGG" id="vgu:HYG85_20540"/>
<evidence type="ECO:0000256" key="2">
    <source>
        <dbReference type="ARBA" id="ARBA00022741"/>
    </source>
</evidence>
<dbReference type="PANTHER" id="PTHR42939:SF3">
    <property type="entry name" value="ABC TRANSPORTER ATP-BINDING COMPONENT"/>
    <property type="match status" value="1"/>
</dbReference>
<dbReference type="InterPro" id="IPR003439">
    <property type="entry name" value="ABC_transporter-like_ATP-bd"/>
</dbReference>
<dbReference type="Proteomes" id="UP000677305">
    <property type="component" value="Chromosome"/>
</dbReference>
<organism evidence="5 6">
    <name type="scientific">Vallitalea guaymasensis</name>
    <dbReference type="NCBI Taxonomy" id="1185412"/>
    <lineage>
        <taxon>Bacteria</taxon>
        <taxon>Bacillati</taxon>
        <taxon>Bacillota</taxon>
        <taxon>Clostridia</taxon>
        <taxon>Lachnospirales</taxon>
        <taxon>Vallitaleaceae</taxon>
        <taxon>Vallitalea</taxon>
    </lineage>
</organism>
<dbReference type="GO" id="GO:0016887">
    <property type="term" value="F:ATP hydrolysis activity"/>
    <property type="evidence" value="ECO:0007669"/>
    <property type="project" value="InterPro"/>
</dbReference>
<sequence>MENIIEIKNVTKSYSDFKLDNINIDIKKGFITGFIGPNGAGKSTTIKLIMNLIQKESGEINIFGMNNTKHDKKIKSRIGFVYDDCCFFDNLTIKSNEKIISSFYKEWNHDLFTSYLKRFELNPNKRIRKLSKGMKTKFAIAIALSHNADLLIMDEPTGGLDPIFRRELLDILYDLIQDENKSIFFSTHITSDLDKIADYITFINKGKIVFSKPTDIINDSYKIVKGNSELLSMINKDHLIGINKNRYGFEALTTHSRELIESYQDSIIVDNANLEDIMVFHIKK</sequence>
<dbReference type="EMBL" id="CP058561">
    <property type="protein sequence ID" value="QUH31180.1"/>
    <property type="molecule type" value="Genomic_DNA"/>
</dbReference>
<keyword evidence="1" id="KW-0813">Transport</keyword>
<dbReference type="PROSITE" id="PS00211">
    <property type="entry name" value="ABC_TRANSPORTER_1"/>
    <property type="match status" value="1"/>
</dbReference>
<dbReference type="PANTHER" id="PTHR42939">
    <property type="entry name" value="ABC TRANSPORTER ATP-BINDING PROTEIN ALBC-RELATED"/>
    <property type="match status" value="1"/>
</dbReference>
<keyword evidence="6" id="KW-1185">Reference proteome</keyword>
<dbReference type="RefSeq" id="WP_212691256.1">
    <property type="nucleotide sequence ID" value="NZ_CP058561.1"/>
</dbReference>
<keyword evidence="2" id="KW-0547">Nucleotide-binding</keyword>
<keyword evidence="3 5" id="KW-0067">ATP-binding</keyword>
<dbReference type="AlphaFoldDB" id="A0A8J8SE44"/>
<evidence type="ECO:0000256" key="3">
    <source>
        <dbReference type="ARBA" id="ARBA00022840"/>
    </source>
</evidence>
<dbReference type="CDD" id="cd03230">
    <property type="entry name" value="ABC_DR_subfamily_A"/>
    <property type="match status" value="1"/>
</dbReference>
<dbReference type="InterPro" id="IPR003593">
    <property type="entry name" value="AAA+_ATPase"/>
</dbReference>
<dbReference type="SUPFAM" id="SSF52540">
    <property type="entry name" value="P-loop containing nucleoside triphosphate hydrolases"/>
    <property type="match status" value="1"/>
</dbReference>
<dbReference type="InterPro" id="IPR051782">
    <property type="entry name" value="ABC_Transporter_VariousFunc"/>
</dbReference>
<proteinExistence type="predicted"/>
<dbReference type="SMART" id="SM00382">
    <property type="entry name" value="AAA"/>
    <property type="match status" value="1"/>
</dbReference>
<feature type="domain" description="ABC transporter" evidence="4">
    <location>
        <begin position="5"/>
        <end position="230"/>
    </location>
</feature>
<gene>
    <name evidence="5" type="ORF">HYG85_20540</name>
</gene>
<dbReference type="PROSITE" id="PS50893">
    <property type="entry name" value="ABC_TRANSPORTER_2"/>
    <property type="match status" value="1"/>
</dbReference>
<name>A0A8J8SE44_9FIRM</name>
<accession>A0A8J8SE44</accession>
<dbReference type="Pfam" id="PF00005">
    <property type="entry name" value="ABC_tran"/>
    <property type="match status" value="1"/>
</dbReference>
<protein>
    <submittedName>
        <fullName evidence="5">ABC transporter ATP-binding protein</fullName>
    </submittedName>
</protein>
<dbReference type="InterPro" id="IPR027417">
    <property type="entry name" value="P-loop_NTPase"/>
</dbReference>
<evidence type="ECO:0000256" key="1">
    <source>
        <dbReference type="ARBA" id="ARBA00022448"/>
    </source>
</evidence>
<dbReference type="Gene3D" id="3.40.50.300">
    <property type="entry name" value="P-loop containing nucleotide triphosphate hydrolases"/>
    <property type="match status" value="1"/>
</dbReference>
<evidence type="ECO:0000313" key="6">
    <source>
        <dbReference type="Proteomes" id="UP000677305"/>
    </source>
</evidence>